<keyword evidence="2" id="KW-1185">Reference proteome</keyword>
<dbReference type="EMBL" id="JABTEG010000007">
    <property type="protein sequence ID" value="KAG4304619.1"/>
    <property type="molecule type" value="Genomic_DNA"/>
</dbReference>
<proteinExistence type="predicted"/>
<sequence>MKRLRNEYKNDKLRNRVLFDFWERKEENLNLHDNFQNLNEYLKSENYNSNFSKNSFENKAKNNELFFTSKNLFPLKNISFHDCEMQNLIASNNEYNKENFLNLNNQNGNSSDKFVCSLCFHCFIKLEEFNVHINDCLKTKKNNLEYYNNADKNTAFISEGFNINENYLNKRIKTKVFKDRILKKKKEKLTKVCPFYKIMLHTGFSVDAFEFGKIEGCIGYFLSHFHSDHYKGLNSNWDNGLIYCSKITGNLIISQLKVNPAYVIKLPMNKEILLNNVRVTLVDANHCPGSVMFVFEMVKSGKTIRYLHSGDFRACPSQVYHPAIKNKHFDFLYLDTTYFDPKYSFPSQEMVISAVTELCRILNRDSLDNDFFKKKRSLNLDNFLITTSTMHENKHRVLIAIGTYIVGKEKLAFEIACSLKSKIYADQNKQKIIACLEDKNLQSLLTNDPKEAFVHLVNFKNMSVETLHQYLIKQKPYFSKIVGFKATGRSYASKSYFINFSNIHTMIKNWKIDYDYTMMKPNKDSTSVSMCYSIPYSEHSSFKELICFCLSINVKKILPTVNIHTKKSIDSMEKWFNLLEDQKKKCGLLSLLPDQMW</sequence>
<protein>
    <submittedName>
        <fullName evidence="1">Uncharacterized protein</fullName>
    </submittedName>
</protein>
<reference evidence="1 2" key="1">
    <citation type="journal article" date="2021" name="Commun. Biol.">
        <title>Genomic insights into the host specific adaptation of the Pneumocystis genus.</title>
        <authorList>
            <person name="Cisse O.H."/>
            <person name="Ma L."/>
            <person name="Dekker J.P."/>
            <person name="Khil P.P."/>
            <person name="Youn J.-H."/>
            <person name="Brenchley J.M."/>
            <person name="Blair R."/>
            <person name="Pahar B."/>
            <person name="Chabe M."/>
            <person name="Van Rompay K.K.A."/>
            <person name="Keesler R."/>
            <person name="Sukura A."/>
            <person name="Hirsch V."/>
            <person name="Kutty G."/>
            <person name="Liu Y."/>
            <person name="Peng L."/>
            <person name="Chen J."/>
            <person name="Song J."/>
            <person name="Weissenbacher-Lang C."/>
            <person name="Xu J."/>
            <person name="Upham N.S."/>
            <person name="Stajich J.E."/>
            <person name="Cuomo C.A."/>
            <person name="Cushion M.T."/>
            <person name="Kovacs J.A."/>
        </authorList>
    </citation>
    <scope>NUCLEOTIDE SEQUENCE [LARGE SCALE GENOMIC DNA]</scope>
    <source>
        <strain evidence="1 2">RABM</strain>
    </source>
</reference>
<accession>A0ACB7CCN8</accession>
<comment type="caution">
    <text evidence="1">The sequence shown here is derived from an EMBL/GenBank/DDBJ whole genome shotgun (WGS) entry which is preliminary data.</text>
</comment>
<organism evidence="1 2">
    <name type="scientific">Pneumocystis oryctolagi</name>
    <dbReference type="NCBI Taxonomy" id="42067"/>
    <lineage>
        <taxon>Eukaryota</taxon>
        <taxon>Fungi</taxon>
        <taxon>Dikarya</taxon>
        <taxon>Ascomycota</taxon>
        <taxon>Taphrinomycotina</taxon>
        <taxon>Pneumocystomycetes</taxon>
        <taxon>Pneumocystaceae</taxon>
        <taxon>Pneumocystis</taxon>
    </lineage>
</organism>
<gene>
    <name evidence="1" type="ORF">PORY_002012</name>
</gene>
<dbReference type="Proteomes" id="UP000768646">
    <property type="component" value="Unassembled WGS sequence"/>
</dbReference>
<name>A0ACB7CCN8_9ASCO</name>
<evidence type="ECO:0000313" key="2">
    <source>
        <dbReference type="Proteomes" id="UP000768646"/>
    </source>
</evidence>
<evidence type="ECO:0000313" key="1">
    <source>
        <dbReference type="EMBL" id="KAG4304619.1"/>
    </source>
</evidence>